<accession>X1D8W1</accession>
<sequence length="292" mass="32697">SIPYKWWWGYSSEDKHQEITDGNGNDVGGSIAGVNGLGINEDEWVSEVLPEVRTAPDNWVVNLPPGTYWLTFEIDSPNENDEGSNEGNNTRSESFVVVEPPKPDLQGSGGYQDKDYYPGDTVVFDFVVLNDGQASAKSGLVYYYAHKDSESYSSADKLDDESDSYGDLGPGDTSRQRFWWHIPTDAPAGMYYVSFWIDATNTTPNEIDEEENNKGYWSVEVKERPGPDRRYKIIYPGIGDRNNISWFIQISDIHIGKNASAVSNLEWVRDTAHPTIDPDFIVATGDLTESEP</sequence>
<dbReference type="AlphaFoldDB" id="X1D8W1"/>
<evidence type="ECO:0000259" key="2">
    <source>
        <dbReference type="Pfam" id="PF07705"/>
    </source>
</evidence>
<dbReference type="InterPro" id="IPR029052">
    <property type="entry name" value="Metallo-depent_PP-like"/>
</dbReference>
<reference evidence="3" key="1">
    <citation type="journal article" date="2014" name="Front. Microbiol.">
        <title>High frequency of phylogenetically diverse reductive dehalogenase-homologous genes in deep subseafloor sedimentary metagenomes.</title>
        <authorList>
            <person name="Kawai M."/>
            <person name="Futagami T."/>
            <person name="Toyoda A."/>
            <person name="Takaki Y."/>
            <person name="Nishi S."/>
            <person name="Hori S."/>
            <person name="Arai W."/>
            <person name="Tsubouchi T."/>
            <person name="Morono Y."/>
            <person name="Uchiyama I."/>
            <person name="Ito T."/>
            <person name="Fujiyama A."/>
            <person name="Inagaki F."/>
            <person name="Takami H."/>
        </authorList>
    </citation>
    <scope>NUCLEOTIDE SEQUENCE</scope>
    <source>
        <strain evidence="3">Expedition CK06-06</strain>
    </source>
</reference>
<evidence type="ECO:0000313" key="3">
    <source>
        <dbReference type="EMBL" id="GAH04745.1"/>
    </source>
</evidence>
<feature type="region of interest" description="Disordered" evidence="1">
    <location>
        <begin position="73"/>
        <end position="112"/>
    </location>
</feature>
<dbReference type="InterPro" id="IPR011635">
    <property type="entry name" value="CARDB"/>
</dbReference>
<feature type="non-terminal residue" evidence="3">
    <location>
        <position position="1"/>
    </location>
</feature>
<dbReference type="EMBL" id="BART01020576">
    <property type="protein sequence ID" value="GAH04745.1"/>
    <property type="molecule type" value="Genomic_DNA"/>
</dbReference>
<feature type="domain" description="CARDB" evidence="2">
    <location>
        <begin position="102"/>
        <end position="213"/>
    </location>
</feature>
<feature type="non-terminal residue" evidence="3">
    <location>
        <position position="292"/>
    </location>
</feature>
<gene>
    <name evidence="3" type="ORF">S01H4_38186</name>
</gene>
<dbReference type="Gene3D" id="2.60.40.10">
    <property type="entry name" value="Immunoglobulins"/>
    <property type="match status" value="1"/>
</dbReference>
<dbReference type="Pfam" id="PF07705">
    <property type="entry name" value="CARDB"/>
    <property type="match status" value="1"/>
</dbReference>
<organism evidence="3">
    <name type="scientific">marine sediment metagenome</name>
    <dbReference type="NCBI Taxonomy" id="412755"/>
    <lineage>
        <taxon>unclassified sequences</taxon>
        <taxon>metagenomes</taxon>
        <taxon>ecological metagenomes</taxon>
    </lineage>
</organism>
<name>X1D8W1_9ZZZZ</name>
<comment type="caution">
    <text evidence="3">The sequence shown here is derived from an EMBL/GenBank/DDBJ whole genome shotgun (WGS) entry which is preliminary data.</text>
</comment>
<proteinExistence type="predicted"/>
<protein>
    <recommendedName>
        <fullName evidence="2">CARDB domain-containing protein</fullName>
    </recommendedName>
</protein>
<evidence type="ECO:0000256" key="1">
    <source>
        <dbReference type="SAM" id="MobiDB-lite"/>
    </source>
</evidence>
<dbReference type="InterPro" id="IPR013783">
    <property type="entry name" value="Ig-like_fold"/>
</dbReference>
<dbReference type="SUPFAM" id="SSF56300">
    <property type="entry name" value="Metallo-dependent phosphatases"/>
    <property type="match status" value="1"/>
</dbReference>